<protein>
    <submittedName>
        <fullName evidence="2">Aminoacyl-tRNA synthetase class I</fullName>
    </submittedName>
</protein>
<dbReference type="KEGG" id="ppw:PputW619_2541"/>
<sequence>MWRCQAAIEFYSGVQFTEGGGLNYAESNALYPKRPNVNPILEISYTSDYDLDFEAANHKAGLNQKTTPIGHGWHHVDDYGPVTSKGTMQLVEQPAHSGIPHIGGVSQYKAATGKTYVHPASKKEWKIFMLIPLSDTEKAISCADLDFLEEVLGGRLPPEFRRLYLSSNGGYIGDAQGGNDLLLTGFVPIKYGRIPMDIAYRELVEDFPQMKGRVPFAFDEGGNYFLLTLSGEEQGEVGLWIMDTEEYHVVADAFPEFLSRLNQ</sequence>
<keyword evidence="2" id="KW-0030">Aminoacyl-tRNA synthetase</keyword>
<dbReference type="Pfam" id="PF09346">
    <property type="entry name" value="SMI1_KNR4"/>
    <property type="match status" value="1"/>
</dbReference>
<dbReference type="AlphaFoldDB" id="B1J8X4"/>
<dbReference type="SMART" id="SM00860">
    <property type="entry name" value="SMI1_KNR4"/>
    <property type="match status" value="1"/>
</dbReference>
<evidence type="ECO:0000313" key="2">
    <source>
        <dbReference type="EMBL" id="ACA73036.1"/>
    </source>
</evidence>
<organism evidence="2">
    <name type="scientific">Pseudomonas putida (strain W619)</name>
    <dbReference type="NCBI Taxonomy" id="390235"/>
    <lineage>
        <taxon>Bacteria</taxon>
        <taxon>Pseudomonadati</taxon>
        <taxon>Pseudomonadota</taxon>
        <taxon>Gammaproteobacteria</taxon>
        <taxon>Pseudomonadales</taxon>
        <taxon>Pseudomonadaceae</taxon>
        <taxon>Pseudomonas</taxon>
    </lineage>
</organism>
<dbReference type="GO" id="GO:0004812">
    <property type="term" value="F:aminoacyl-tRNA ligase activity"/>
    <property type="evidence" value="ECO:0007669"/>
    <property type="project" value="UniProtKB-KW"/>
</dbReference>
<reference evidence="2" key="1">
    <citation type="submission" date="2008-02" db="EMBL/GenBank/DDBJ databases">
        <title>Complete sequence of Psuedomonas putida W619.</title>
        <authorList>
            <consortium name="US DOE Joint Genome Institute"/>
            <person name="Copeland A."/>
            <person name="Lucas S."/>
            <person name="Lapidus A."/>
            <person name="Barry K."/>
            <person name="Detter J.C."/>
            <person name="Glavina del Rio T."/>
            <person name="Dalin E."/>
            <person name="Tice H."/>
            <person name="Pitluck S."/>
            <person name="Chain P."/>
            <person name="Malfatti S."/>
            <person name="Shin M."/>
            <person name="Vergez L."/>
            <person name="Schmutz J."/>
            <person name="Larimer F."/>
            <person name="Land M."/>
            <person name="Hauser L."/>
            <person name="Kyrpides N."/>
            <person name="Kim E."/>
            <person name="Taghavi S."/>
            <person name="Vangronsveld D."/>
            <person name="van der Lelie D."/>
            <person name="Richardson P."/>
        </authorList>
    </citation>
    <scope>NUCLEOTIDE SEQUENCE</scope>
    <source>
        <strain evidence="2">W619</strain>
    </source>
</reference>
<dbReference type="InterPro" id="IPR018958">
    <property type="entry name" value="Knr4/Smi1-like_dom"/>
</dbReference>
<dbReference type="EMBL" id="CP000949">
    <property type="protein sequence ID" value="ACA73036.1"/>
    <property type="molecule type" value="Genomic_DNA"/>
</dbReference>
<feature type="domain" description="Knr4/Smi1-like" evidence="1">
    <location>
        <begin position="139"/>
        <end position="260"/>
    </location>
</feature>
<evidence type="ECO:0000259" key="1">
    <source>
        <dbReference type="SMART" id="SM00860"/>
    </source>
</evidence>
<dbReference type="InterPro" id="IPR032869">
    <property type="entry name" value="WHH_dom_containing"/>
</dbReference>
<name>B1J8X4_PSEPW</name>
<dbReference type="SUPFAM" id="SSF160631">
    <property type="entry name" value="SMI1/KNR4-like"/>
    <property type="match status" value="1"/>
</dbReference>
<dbReference type="Gene3D" id="3.40.1580.10">
    <property type="entry name" value="SMI1/KNR4-like"/>
    <property type="match status" value="1"/>
</dbReference>
<gene>
    <name evidence="2" type="ordered locus">PputW619_2541</name>
</gene>
<dbReference type="InterPro" id="IPR037883">
    <property type="entry name" value="Knr4/Smi1-like_sf"/>
</dbReference>
<dbReference type="eggNOG" id="COG3209">
    <property type="taxonomic scope" value="Bacteria"/>
</dbReference>
<keyword evidence="2" id="KW-0436">Ligase</keyword>
<dbReference type="Pfam" id="PF14414">
    <property type="entry name" value="WHH"/>
    <property type="match status" value="1"/>
</dbReference>
<proteinExistence type="predicted"/>
<accession>B1J8X4</accession>
<dbReference type="HOGENOM" id="CLU_1057142_0_0_6"/>